<dbReference type="Proteomes" id="UP000298061">
    <property type="component" value="Unassembled WGS sequence"/>
</dbReference>
<dbReference type="InterPro" id="IPR004045">
    <property type="entry name" value="Glutathione_S-Trfase_N"/>
</dbReference>
<reference evidence="7 8" key="1">
    <citation type="submission" date="2019-02" db="EMBL/GenBank/DDBJ databases">
        <title>Genome sequencing of the rare red list fungi Hericium alpestre (H. flagellum).</title>
        <authorList>
            <person name="Buettner E."/>
            <person name="Kellner H."/>
        </authorList>
    </citation>
    <scope>NUCLEOTIDE SEQUENCE [LARGE SCALE GENOMIC DNA]</scope>
    <source>
        <strain evidence="7 8">DSM 108284</strain>
    </source>
</reference>
<dbReference type="CDD" id="cd03053">
    <property type="entry name" value="GST_N_Phi"/>
    <property type="match status" value="1"/>
</dbReference>
<dbReference type="EMBL" id="SFCI01000139">
    <property type="protein sequence ID" value="TFY82133.1"/>
    <property type="molecule type" value="Genomic_DNA"/>
</dbReference>
<dbReference type="GO" id="GO:0004364">
    <property type="term" value="F:glutathione transferase activity"/>
    <property type="evidence" value="ECO:0007669"/>
    <property type="project" value="UniProtKB-EC"/>
</dbReference>
<evidence type="ECO:0000256" key="3">
    <source>
        <dbReference type="ARBA" id="ARBA00022679"/>
    </source>
</evidence>
<gene>
    <name evidence="7" type="ORF">EWM64_g1877</name>
</gene>
<evidence type="ECO:0000256" key="4">
    <source>
        <dbReference type="ARBA" id="ARBA00047960"/>
    </source>
</evidence>
<evidence type="ECO:0000256" key="1">
    <source>
        <dbReference type="ARBA" id="ARBA00010128"/>
    </source>
</evidence>
<feature type="domain" description="GST C-terminal" evidence="6">
    <location>
        <begin position="110"/>
        <end position="231"/>
    </location>
</feature>
<evidence type="ECO:0000313" key="7">
    <source>
        <dbReference type="EMBL" id="TFY82133.1"/>
    </source>
</evidence>
<dbReference type="Gene3D" id="3.40.30.10">
    <property type="entry name" value="Glutaredoxin"/>
    <property type="match status" value="1"/>
</dbReference>
<dbReference type="PANTHER" id="PTHR43900:SF3">
    <property type="entry name" value="GLUTATHIONE S-TRANSFERASE RHO"/>
    <property type="match status" value="1"/>
</dbReference>
<evidence type="ECO:0000256" key="2">
    <source>
        <dbReference type="ARBA" id="ARBA00012452"/>
    </source>
</evidence>
<keyword evidence="8" id="KW-1185">Reference proteome</keyword>
<keyword evidence="3" id="KW-0808">Transferase</keyword>
<dbReference type="FunFam" id="1.20.1050.10:FF:000004">
    <property type="entry name" value="Glutathione S-transferase F2"/>
    <property type="match status" value="1"/>
</dbReference>
<feature type="domain" description="GST N-terminal" evidence="5">
    <location>
        <begin position="1"/>
        <end position="103"/>
    </location>
</feature>
<dbReference type="PANTHER" id="PTHR43900">
    <property type="entry name" value="GLUTATHIONE S-TRANSFERASE RHO"/>
    <property type="match status" value="1"/>
</dbReference>
<dbReference type="InterPro" id="IPR010987">
    <property type="entry name" value="Glutathione-S-Trfase_C-like"/>
</dbReference>
<dbReference type="GO" id="GO:0043295">
    <property type="term" value="F:glutathione binding"/>
    <property type="evidence" value="ECO:0007669"/>
    <property type="project" value="TreeGrafter"/>
</dbReference>
<dbReference type="InterPro" id="IPR004046">
    <property type="entry name" value="GST_C"/>
</dbReference>
<sequence>MVLKLHGSPHSTCTSRVVVVLKEKNVPYEIVPVDLGAGEHKSATFLEHQPFGQVPYLVRTPPPTTPLDHPYLICSDFQVDDGFELYESRAIARYIAAKWASQGTSLIPTEVKALGRFEQAASIEQSNFDAFAAPLAFEKTFKPMFGQTPDEARIVELSGQLDAKLAAYDKILAKQKYLAGDEITLADLFHLPYGDLVQSALDVFSKYPNVLRWWKEISSRPSWVAIKAAAA</sequence>
<dbReference type="InterPro" id="IPR036282">
    <property type="entry name" value="Glutathione-S-Trfase_C_sf"/>
</dbReference>
<comment type="catalytic activity">
    <reaction evidence="4">
        <text>RX + glutathione = an S-substituted glutathione + a halide anion + H(+)</text>
        <dbReference type="Rhea" id="RHEA:16437"/>
        <dbReference type="ChEBI" id="CHEBI:15378"/>
        <dbReference type="ChEBI" id="CHEBI:16042"/>
        <dbReference type="ChEBI" id="CHEBI:17792"/>
        <dbReference type="ChEBI" id="CHEBI:57925"/>
        <dbReference type="ChEBI" id="CHEBI:90779"/>
        <dbReference type="EC" id="2.5.1.18"/>
    </reaction>
</comment>
<dbReference type="STRING" id="135208.A0A4Z0A6Z3"/>
<dbReference type="InterPro" id="IPR040079">
    <property type="entry name" value="Glutathione_S-Trfase"/>
</dbReference>
<organism evidence="7 8">
    <name type="scientific">Hericium alpestre</name>
    <dbReference type="NCBI Taxonomy" id="135208"/>
    <lineage>
        <taxon>Eukaryota</taxon>
        <taxon>Fungi</taxon>
        <taxon>Dikarya</taxon>
        <taxon>Basidiomycota</taxon>
        <taxon>Agaricomycotina</taxon>
        <taxon>Agaricomycetes</taxon>
        <taxon>Russulales</taxon>
        <taxon>Hericiaceae</taxon>
        <taxon>Hericium</taxon>
    </lineage>
</organism>
<evidence type="ECO:0000259" key="6">
    <source>
        <dbReference type="PROSITE" id="PS50405"/>
    </source>
</evidence>
<protein>
    <recommendedName>
        <fullName evidence="2">glutathione transferase</fullName>
        <ecNumber evidence="2">2.5.1.18</ecNumber>
    </recommendedName>
</protein>
<dbReference type="Pfam" id="PF13409">
    <property type="entry name" value="GST_N_2"/>
    <property type="match status" value="1"/>
</dbReference>
<dbReference type="Pfam" id="PF00043">
    <property type="entry name" value="GST_C"/>
    <property type="match status" value="1"/>
</dbReference>
<dbReference type="SUPFAM" id="SSF47616">
    <property type="entry name" value="GST C-terminal domain-like"/>
    <property type="match status" value="1"/>
</dbReference>
<name>A0A4Z0A6Z3_9AGAM</name>
<dbReference type="PROSITE" id="PS50404">
    <property type="entry name" value="GST_NTER"/>
    <property type="match status" value="1"/>
</dbReference>
<dbReference type="GO" id="GO:0006749">
    <property type="term" value="P:glutathione metabolic process"/>
    <property type="evidence" value="ECO:0007669"/>
    <property type="project" value="TreeGrafter"/>
</dbReference>
<dbReference type="SFLD" id="SFLDS00019">
    <property type="entry name" value="Glutathione_Transferase_(cytos"/>
    <property type="match status" value="1"/>
</dbReference>
<accession>A0A4Z0A6Z3</accession>
<comment type="similarity">
    <text evidence="1">Belongs to the GST superfamily. Phi family.</text>
</comment>
<comment type="caution">
    <text evidence="7">The sequence shown here is derived from an EMBL/GenBank/DDBJ whole genome shotgun (WGS) entry which is preliminary data.</text>
</comment>
<dbReference type="InterPro" id="IPR036249">
    <property type="entry name" value="Thioredoxin-like_sf"/>
</dbReference>
<dbReference type="GO" id="GO:0009636">
    <property type="term" value="P:response to toxic substance"/>
    <property type="evidence" value="ECO:0007669"/>
    <property type="project" value="UniProtKB-ARBA"/>
</dbReference>
<proteinExistence type="inferred from homology"/>
<dbReference type="SFLD" id="SFLDG00358">
    <property type="entry name" value="Main_(cytGST)"/>
    <property type="match status" value="1"/>
</dbReference>
<evidence type="ECO:0000313" key="8">
    <source>
        <dbReference type="Proteomes" id="UP000298061"/>
    </source>
</evidence>
<dbReference type="Gene3D" id="1.20.1050.10">
    <property type="match status" value="1"/>
</dbReference>
<dbReference type="OrthoDB" id="249703at2759"/>
<dbReference type="AlphaFoldDB" id="A0A4Z0A6Z3"/>
<dbReference type="SUPFAM" id="SSF52833">
    <property type="entry name" value="Thioredoxin-like"/>
    <property type="match status" value="1"/>
</dbReference>
<dbReference type="PROSITE" id="PS50405">
    <property type="entry name" value="GST_CTER"/>
    <property type="match status" value="1"/>
</dbReference>
<dbReference type="GO" id="GO:0005737">
    <property type="term" value="C:cytoplasm"/>
    <property type="evidence" value="ECO:0007669"/>
    <property type="project" value="TreeGrafter"/>
</dbReference>
<dbReference type="EC" id="2.5.1.18" evidence="2"/>
<evidence type="ECO:0000259" key="5">
    <source>
        <dbReference type="PROSITE" id="PS50404"/>
    </source>
</evidence>